<evidence type="ECO:0000313" key="3">
    <source>
        <dbReference type="EMBL" id="MBW0524100.1"/>
    </source>
</evidence>
<dbReference type="InterPro" id="IPR036397">
    <property type="entry name" value="RNaseH_sf"/>
</dbReference>
<protein>
    <recommendedName>
        <fullName evidence="2">Integrase catalytic domain-containing protein</fullName>
    </recommendedName>
</protein>
<dbReference type="PROSITE" id="PS50994">
    <property type="entry name" value="INTEGRASE"/>
    <property type="match status" value="1"/>
</dbReference>
<evidence type="ECO:0000313" key="4">
    <source>
        <dbReference type="Proteomes" id="UP000765509"/>
    </source>
</evidence>
<sequence length="194" mass="22480">MKAIDRALIKLVLTDVHESPFSGYLSEDRRREKIKACIWWPMWQNNVSEYRKTYDRFQKANESTSKRLGNMIKIQEPSRPLEIVHMDWGTGLPPGGDRSYNAFLVIVNTFQNTPIFLPCHKDDTAIDKAIHICNIVISWTGIFTNIISDRDLRFNSTLWTNLHQLFGAKLSFSTAYHPQIDGLAQIIIQTLEIW</sequence>
<dbReference type="Gene3D" id="3.30.420.10">
    <property type="entry name" value="Ribonuclease H-like superfamily/Ribonuclease H"/>
    <property type="match status" value="1"/>
</dbReference>
<dbReference type="PANTHER" id="PTHR37984:SF5">
    <property type="entry name" value="PROTEIN NYNRIN-LIKE"/>
    <property type="match status" value="1"/>
</dbReference>
<reference evidence="3" key="1">
    <citation type="submission" date="2021-03" db="EMBL/GenBank/DDBJ databases">
        <title>Draft genome sequence of rust myrtle Austropuccinia psidii MF-1, a brazilian biotype.</title>
        <authorList>
            <person name="Quecine M.C."/>
            <person name="Pachon D.M.R."/>
            <person name="Bonatelli M.L."/>
            <person name="Correr F.H."/>
            <person name="Franceschini L.M."/>
            <person name="Leite T.F."/>
            <person name="Margarido G.R.A."/>
            <person name="Almeida C.A."/>
            <person name="Ferrarezi J.A."/>
            <person name="Labate C.A."/>
        </authorList>
    </citation>
    <scope>NUCLEOTIDE SEQUENCE</scope>
    <source>
        <strain evidence="3">MF-1</strain>
    </source>
</reference>
<dbReference type="InterPro" id="IPR012337">
    <property type="entry name" value="RNaseH-like_sf"/>
</dbReference>
<dbReference type="SUPFAM" id="SSF53098">
    <property type="entry name" value="Ribonuclease H-like"/>
    <property type="match status" value="1"/>
</dbReference>
<keyword evidence="1" id="KW-0694">RNA-binding</keyword>
<name>A0A9Q3EJF3_9BASI</name>
<dbReference type="PANTHER" id="PTHR37984">
    <property type="entry name" value="PROTEIN CBG26694"/>
    <property type="match status" value="1"/>
</dbReference>
<accession>A0A9Q3EJF3</accession>
<dbReference type="GO" id="GO:0005634">
    <property type="term" value="C:nucleus"/>
    <property type="evidence" value="ECO:0007669"/>
    <property type="project" value="UniProtKB-ARBA"/>
</dbReference>
<gene>
    <name evidence="3" type="ORF">O181_063815</name>
</gene>
<dbReference type="GO" id="GO:0015074">
    <property type="term" value="P:DNA integration"/>
    <property type="evidence" value="ECO:0007669"/>
    <property type="project" value="InterPro"/>
</dbReference>
<dbReference type="InterPro" id="IPR050951">
    <property type="entry name" value="Retrovirus_Pol_polyprotein"/>
</dbReference>
<dbReference type="AlphaFoldDB" id="A0A9Q3EJF3"/>
<dbReference type="GO" id="GO:0003723">
    <property type="term" value="F:RNA binding"/>
    <property type="evidence" value="ECO:0007669"/>
    <property type="project" value="UniProtKB-KW"/>
</dbReference>
<evidence type="ECO:0000256" key="1">
    <source>
        <dbReference type="ARBA" id="ARBA00022884"/>
    </source>
</evidence>
<dbReference type="Pfam" id="PF17921">
    <property type="entry name" value="Integrase_H2C2"/>
    <property type="match status" value="1"/>
</dbReference>
<proteinExistence type="predicted"/>
<keyword evidence="4" id="KW-1185">Reference proteome</keyword>
<organism evidence="3 4">
    <name type="scientific">Austropuccinia psidii MF-1</name>
    <dbReference type="NCBI Taxonomy" id="1389203"/>
    <lineage>
        <taxon>Eukaryota</taxon>
        <taxon>Fungi</taxon>
        <taxon>Dikarya</taxon>
        <taxon>Basidiomycota</taxon>
        <taxon>Pucciniomycotina</taxon>
        <taxon>Pucciniomycetes</taxon>
        <taxon>Pucciniales</taxon>
        <taxon>Sphaerophragmiaceae</taxon>
        <taxon>Austropuccinia</taxon>
    </lineage>
</organism>
<feature type="domain" description="Integrase catalytic" evidence="2">
    <location>
        <begin position="76"/>
        <end position="194"/>
    </location>
</feature>
<comment type="caution">
    <text evidence="3">The sequence shown here is derived from an EMBL/GenBank/DDBJ whole genome shotgun (WGS) entry which is preliminary data.</text>
</comment>
<dbReference type="InterPro" id="IPR001584">
    <property type="entry name" value="Integrase_cat-core"/>
</dbReference>
<evidence type="ECO:0000259" key="2">
    <source>
        <dbReference type="PROSITE" id="PS50994"/>
    </source>
</evidence>
<dbReference type="InterPro" id="IPR041588">
    <property type="entry name" value="Integrase_H2C2"/>
</dbReference>
<dbReference type="Proteomes" id="UP000765509">
    <property type="component" value="Unassembled WGS sequence"/>
</dbReference>
<dbReference type="EMBL" id="AVOT02030790">
    <property type="protein sequence ID" value="MBW0524100.1"/>
    <property type="molecule type" value="Genomic_DNA"/>
</dbReference>